<evidence type="ECO:0000259" key="16">
    <source>
        <dbReference type="PROSITE" id="PS50885"/>
    </source>
</evidence>
<evidence type="ECO:0000256" key="14">
    <source>
        <dbReference type="SAM" id="Phobius"/>
    </source>
</evidence>
<reference evidence="18" key="1">
    <citation type="journal article" date="2019" name="Int. J. Syst. Evol. Microbiol.">
        <title>The Global Catalogue of Microorganisms (GCM) 10K type strain sequencing project: providing services to taxonomists for standard genome sequencing and annotation.</title>
        <authorList>
            <consortium name="The Broad Institute Genomics Platform"/>
            <consortium name="The Broad Institute Genome Sequencing Center for Infectious Disease"/>
            <person name="Wu L."/>
            <person name="Ma J."/>
        </authorList>
    </citation>
    <scope>NUCLEOTIDE SEQUENCE [LARGE SCALE GENOMIC DNA]</scope>
    <source>
        <strain evidence="18">CCUG 59129</strain>
    </source>
</reference>
<dbReference type="SMART" id="SM00304">
    <property type="entry name" value="HAMP"/>
    <property type="match status" value="1"/>
</dbReference>
<dbReference type="GO" id="GO:0005524">
    <property type="term" value="F:ATP binding"/>
    <property type="evidence" value="ECO:0007669"/>
    <property type="project" value="UniProtKB-KW"/>
</dbReference>
<evidence type="ECO:0000256" key="11">
    <source>
        <dbReference type="ARBA" id="ARBA00022989"/>
    </source>
</evidence>
<evidence type="ECO:0000256" key="2">
    <source>
        <dbReference type="ARBA" id="ARBA00004651"/>
    </source>
</evidence>
<sequence length="492" mass="56192">MSIRFRLLLSFASLVIVSVILFVTAAYLLSVAVTGDFRSISSFYRIHYSLHPLSEEEESIFLDLKYLAKHDPILLQDPERLQSYDMKLKLVQAGLVVRRNDQLVYVSPMLGNSLQASELPAYEMNNYSIRNTMNLGSRFYSYAKFDFSFGADTADRGSIYVLRERSPFAEVIRMVLPILIGIFAAALLITSLLLYRYVTRNIIQPLERLKQSAKHIKEGNLTFALKPESDDEIGQLVMTFEQMRLRLHESIQLQLHYENNRKQLLSNISHDLRTPITTIKGYAEGIRDGVTNTQEKLNRYVGAIHTRATDMEKLVDELLYFSKLDLNKEPYSFQQLELVSFLRHTLDEMAIELDQHNVDVAWNCPSPPEQSIFVMADSEKLRRVIVNLVDNSLKYMVREPKTLTIGVKRGPERAEVWIKDNGPGIKPESLPHIFERFYREEESRDQSAPGYGLGLAIAKGIMEGHGGDISIKSSVGEGTTVFLSLQNFTDHR</sequence>
<keyword evidence="12" id="KW-0902">Two-component regulatory system</keyword>
<organism evidence="17 18">
    <name type="scientific">Paenibacillus chungangensis</name>
    <dbReference type="NCBI Taxonomy" id="696535"/>
    <lineage>
        <taxon>Bacteria</taxon>
        <taxon>Bacillati</taxon>
        <taxon>Bacillota</taxon>
        <taxon>Bacilli</taxon>
        <taxon>Bacillales</taxon>
        <taxon>Paenibacillaceae</taxon>
        <taxon>Paenibacillus</taxon>
    </lineage>
</organism>
<keyword evidence="18" id="KW-1185">Reference proteome</keyword>
<dbReference type="SMART" id="SM00387">
    <property type="entry name" value="HATPase_c"/>
    <property type="match status" value="1"/>
</dbReference>
<evidence type="ECO:0000256" key="8">
    <source>
        <dbReference type="ARBA" id="ARBA00022741"/>
    </source>
</evidence>
<feature type="transmembrane region" description="Helical" evidence="14">
    <location>
        <begin position="7"/>
        <end position="29"/>
    </location>
</feature>
<keyword evidence="6" id="KW-0808">Transferase</keyword>
<comment type="caution">
    <text evidence="17">The sequence shown here is derived from an EMBL/GenBank/DDBJ whole genome shotgun (WGS) entry which is preliminary data.</text>
</comment>
<dbReference type="Gene3D" id="1.10.287.130">
    <property type="match status" value="1"/>
</dbReference>
<evidence type="ECO:0000256" key="12">
    <source>
        <dbReference type="ARBA" id="ARBA00023012"/>
    </source>
</evidence>
<dbReference type="InterPro" id="IPR036097">
    <property type="entry name" value="HisK_dim/P_sf"/>
</dbReference>
<dbReference type="InterPro" id="IPR004358">
    <property type="entry name" value="Sig_transdc_His_kin-like_C"/>
</dbReference>
<dbReference type="CDD" id="cd06225">
    <property type="entry name" value="HAMP"/>
    <property type="match status" value="1"/>
</dbReference>
<evidence type="ECO:0000256" key="5">
    <source>
        <dbReference type="ARBA" id="ARBA00022553"/>
    </source>
</evidence>
<keyword evidence="5" id="KW-0597">Phosphoprotein</keyword>
<accession>A0ABW3HV12</accession>
<dbReference type="PRINTS" id="PR00344">
    <property type="entry name" value="BCTRLSENSOR"/>
</dbReference>
<keyword evidence="8" id="KW-0547">Nucleotide-binding</keyword>
<keyword evidence="13 14" id="KW-0472">Membrane</keyword>
<feature type="transmembrane region" description="Helical" evidence="14">
    <location>
        <begin position="174"/>
        <end position="198"/>
    </location>
</feature>
<dbReference type="InterPro" id="IPR036890">
    <property type="entry name" value="HATPase_C_sf"/>
</dbReference>
<keyword evidence="7 14" id="KW-0812">Transmembrane</keyword>
<evidence type="ECO:0000256" key="1">
    <source>
        <dbReference type="ARBA" id="ARBA00000085"/>
    </source>
</evidence>
<dbReference type="InterPro" id="IPR003661">
    <property type="entry name" value="HisK_dim/P_dom"/>
</dbReference>
<dbReference type="Pfam" id="PF02518">
    <property type="entry name" value="HATPase_c"/>
    <property type="match status" value="1"/>
</dbReference>
<dbReference type="Pfam" id="PF00512">
    <property type="entry name" value="HisKA"/>
    <property type="match status" value="1"/>
</dbReference>
<keyword evidence="11 14" id="KW-1133">Transmembrane helix</keyword>
<dbReference type="SUPFAM" id="SSF47384">
    <property type="entry name" value="Homodimeric domain of signal transducing histidine kinase"/>
    <property type="match status" value="1"/>
</dbReference>
<comment type="subcellular location">
    <subcellularLocation>
        <location evidence="2">Cell membrane</location>
        <topology evidence="2">Multi-pass membrane protein</topology>
    </subcellularLocation>
</comment>
<dbReference type="EMBL" id="JBHTJZ010000035">
    <property type="protein sequence ID" value="MFD0961345.1"/>
    <property type="molecule type" value="Genomic_DNA"/>
</dbReference>
<dbReference type="SUPFAM" id="SSF55874">
    <property type="entry name" value="ATPase domain of HSP90 chaperone/DNA topoisomerase II/histidine kinase"/>
    <property type="match status" value="1"/>
</dbReference>
<evidence type="ECO:0000256" key="6">
    <source>
        <dbReference type="ARBA" id="ARBA00022679"/>
    </source>
</evidence>
<dbReference type="InterPro" id="IPR003594">
    <property type="entry name" value="HATPase_dom"/>
</dbReference>
<dbReference type="Gene3D" id="3.30.565.10">
    <property type="entry name" value="Histidine kinase-like ATPase, C-terminal domain"/>
    <property type="match status" value="1"/>
</dbReference>
<dbReference type="PANTHER" id="PTHR45528:SF1">
    <property type="entry name" value="SENSOR HISTIDINE KINASE CPXA"/>
    <property type="match status" value="1"/>
</dbReference>
<dbReference type="SMART" id="SM00388">
    <property type="entry name" value="HisKA"/>
    <property type="match status" value="1"/>
</dbReference>
<dbReference type="InterPro" id="IPR005467">
    <property type="entry name" value="His_kinase_dom"/>
</dbReference>
<evidence type="ECO:0000256" key="9">
    <source>
        <dbReference type="ARBA" id="ARBA00022777"/>
    </source>
</evidence>
<dbReference type="CDD" id="cd00075">
    <property type="entry name" value="HATPase"/>
    <property type="match status" value="1"/>
</dbReference>
<dbReference type="RefSeq" id="WP_377566829.1">
    <property type="nucleotide sequence ID" value="NZ_JBHTJZ010000035.1"/>
</dbReference>
<dbReference type="Pfam" id="PF00672">
    <property type="entry name" value="HAMP"/>
    <property type="match status" value="1"/>
</dbReference>
<evidence type="ECO:0000259" key="15">
    <source>
        <dbReference type="PROSITE" id="PS50109"/>
    </source>
</evidence>
<dbReference type="Gene3D" id="6.10.340.10">
    <property type="match status" value="1"/>
</dbReference>
<dbReference type="EC" id="2.7.13.3" evidence="3"/>
<name>A0ABW3HV12_9BACL</name>
<dbReference type="SUPFAM" id="SSF158472">
    <property type="entry name" value="HAMP domain-like"/>
    <property type="match status" value="1"/>
</dbReference>
<dbReference type="Proteomes" id="UP001596989">
    <property type="component" value="Unassembled WGS sequence"/>
</dbReference>
<comment type="catalytic activity">
    <reaction evidence="1">
        <text>ATP + protein L-histidine = ADP + protein N-phospho-L-histidine.</text>
        <dbReference type="EC" id="2.7.13.3"/>
    </reaction>
</comment>
<dbReference type="PANTHER" id="PTHR45528">
    <property type="entry name" value="SENSOR HISTIDINE KINASE CPXA"/>
    <property type="match status" value="1"/>
</dbReference>
<dbReference type="CDD" id="cd00082">
    <property type="entry name" value="HisKA"/>
    <property type="match status" value="1"/>
</dbReference>
<gene>
    <name evidence="17" type="ORF">ACFQ2I_18500</name>
</gene>
<evidence type="ECO:0000256" key="4">
    <source>
        <dbReference type="ARBA" id="ARBA00022475"/>
    </source>
</evidence>
<keyword evidence="9" id="KW-0418">Kinase</keyword>
<keyword evidence="4" id="KW-1003">Cell membrane</keyword>
<feature type="domain" description="Histidine kinase" evidence="15">
    <location>
        <begin position="267"/>
        <end position="489"/>
    </location>
</feature>
<dbReference type="InterPro" id="IPR050398">
    <property type="entry name" value="HssS/ArlS-like"/>
</dbReference>
<evidence type="ECO:0000313" key="18">
    <source>
        <dbReference type="Proteomes" id="UP001596989"/>
    </source>
</evidence>
<evidence type="ECO:0000256" key="10">
    <source>
        <dbReference type="ARBA" id="ARBA00022840"/>
    </source>
</evidence>
<keyword evidence="10 17" id="KW-0067">ATP-binding</keyword>
<evidence type="ECO:0000256" key="3">
    <source>
        <dbReference type="ARBA" id="ARBA00012438"/>
    </source>
</evidence>
<evidence type="ECO:0000313" key="17">
    <source>
        <dbReference type="EMBL" id="MFD0961345.1"/>
    </source>
</evidence>
<dbReference type="InterPro" id="IPR003660">
    <property type="entry name" value="HAMP_dom"/>
</dbReference>
<dbReference type="PROSITE" id="PS50885">
    <property type="entry name" value="HAMP"/>
    <property type="match status" value="1"/>
</dbReference>
<evidence type="ECO:0000256" key="13">
    <source>
        <dbReference type="ARBA" id="ARBA00023136"/>
    </source>
</evidence>
<feature type="domain" description="HAMP" evidence="16">
    <location>
        <begin position="200"/>
        <end position="252"/>
    </location>
</feature>
<dbReference type="PROSITE" id="PS50109">
    <property type="entry name" value="HIS_KIN"/>
    <property type="match status" value="1"/>
</dbReference>
<proteinExistence type="predicted"/>
<evidence type="ECO:0000256" key="7">
    <source>
        <dbReference type="ARBA" id="ARBA00022692"/>
    </source>
</evidence>
<protein>
    <recommendedName>
        <fullName evidence="3">histidine kinase</fullName>
        <ecNumber evidence="3">2.7.13.3</ecNumber>
    </recommendedName>
</protein>